<dbReference type="GO" id="GO:0006571">
    <property type="term" value="P:tyrosine biosynthetic process"/>
    <property type="evidence" value="ECO:0007669"/>
    <property type="project" value="UniProtKB-KW"/>
</dbReference>
<dbReference type="PROSITE" id="PS51176">
    <property type="entry name" value="PDH_ADH"/>
    <property type="match status" value="1"/>
</dbReference>
<dbReference type="AlphaFoldDB" id="A0AAE3HHA8"/>
<accession>A0AAE3HHA8</accession>
<reference evidence="11" key="1">
    <citation type="submission" date="2022-08" db="EMBL/GenBank/DDBJ databases">
        <title>Genomic Encyclopedia of Type Strains, Phase III (KMG-III): the genomes of soil and plant-associated and newly described type strains.</title>
        <authorList>
            <person name="Whitman W."/>
        </authorList>
    </citation>
    <scope>NUCLEOTIDE SEQUENCE</scope>
    <source>
        <strain evidence="11">HMT 1</strain>
    </source>
</reference>
<comment type="similarity">
    <text evidence="2">Belongs to the prephenate/arogenate dehydrogenase family.</text>
</comment>
<dbReference type="InterPro" id="IPR008927">
    <property type="entry name" value="6-PGluconate_DH-like_C_sf"/>
</dbReference>
<dbReference type="GO" id="GO:0004665">
    <property type="term" value="F:prephenate dehydrogenase (NADP+) activity"/>
    <property type="evidence" value="ECO:0007669"/>
    <property type="project" value="InterPro"/>
</dbReference>
<evidence type="ECO:0000256" key="4">
    <source>
        <dbReference type="ARBA" id="ARBA00022498"/>
    </source>
</evidence>
<evidence type="ECO:0000256" key="1">
    <source>
        <dbReference type="ARBA" id="ARBA00005067"/>
    </source>
</evidence>
<comment type="catalytic activity">
    <reaction evidence="9">
        <text>prephenate + NAD(+) = 3-(4-hydroxyphenyl)pyruvate + CO2 + NADH</text>
        <dbReference type="Rhea" id="RHEA:13869"/>
        <dbReference type="ChEBI" id="CHEBI:16526"/>
        <dbReference type="ChEBI" id="CHEBI:29934"/>
        <dbReference type="ChEBI" id="CHEBI:36242"/>
        <dbReference type="ChEBI" id="CHEBI:57540"/>
        <dbReference type="ChEBI" id="CHEBI:57945"/>
        <dbReference type="EC" id="1.3.1.12"/>
    </reaction>
</comment>
<dbReference type="Proteomes" id="UP001204445">
    <property type="component" value="Unassembled WGS sequence"/>
</dbReference>
<protein>
    <recommendedName>
        <fullName evidence="3">prephenate dehydrogenase</fullName>
        <ecNumber evidence="3">1.3.1.12</ecNumber>
    </recommendedName>
</protein>
<dbReference type="FunFam" id="3.40.50.720:FF:000208">
    <property type="entry name" value="Prephenate dehydrogenase"/>
    <property type="match status" value="1"/>
</dbReference>
<keyword evidence="4" id="KW-0827">Tyrosine biosynthesis</keyword>
<evidence type="ECO:0000259" key="10">
    <source>
        <dbReference type="PROSITE" id="PS51176"/>
    </source>
</evidence>
<dbReference type="InterPro" id="IPR046826">
    <property type="entry name" value="PDH_N"/>
</dbReference>
<dbReference type="PANTHER" id="PTHR21363:SF0">
    <property type="entry name" value="PREPHENATE DEHYDROGENASE [NADP(+)]"/>
    <property type="match status" value="1"/>
</dbReference>
<keyword evidence="5" id="KW-0028">Amino-acid biosynthesis</keyword>
<dbReference type="RefSeq" id="WP_259053788.1">
    <property type="nucleotide sequence ID" value="NZ_JANUCT010000002.1"/>
</dbReference>
<dbReference type="InterPro" id="IPR003099">
    <property type="entry name" value="Prephen_DH"/>
</dbReference>
<dbReference type="Gene3D" id="1.10.3660.10">
    <property type="entry name" value="6-phosphogluconate dehydrogenase C-terminal like domain"/>
    <property type="match status" value="1"/>
</dbReference>
<dbReference type="InterPro" id="IPR046825">
    <property type="entry name" value="PDH_C"/>
</dbReference>
<keyword evidence="8" id="KW-0057">Aromatic amino acid biosynthesis</keyword>
<dbReference type="SUPFAM" id="SSF48179">
    <property type="entry name" value="6-phosphogluconate dehydrogenase C-terminal domain-like"/>
    <property type="match status" value="1"/>
</dbReference>
<dbReference type="SUPFAM" id="SSF51735">
    <property type="entry name" value="NAD(P)-binding Rossmann-fold domains"/>
    <property type="match status" value="1"/>
</dbReference>
<sequence>MTEKFYIERLTVIGVGLIGGSLIRALKRADCVGQVTGCGRTREALEPALELGVIDRAGDSVAAAVADADLVVLATPPSTSGELFAAMREALPEHTVITDVGSAKGSVIQAARDHLTAEQFSRFVPGHPVAGTEKSGVEASFADLFDAHRVILTPVNETDPAALAMVETLWQHAGAEVIRMPARQHDATLAATSHLPHMLAYALVDCLAGMGEHRDIFRYAAGGFADFTRIASSSPQMWHDICFANRDELLDVMARFQEQLTTLTAAIENDDRQTVVNMFERAKAARDRFSDLRAAGGTVVGSGDSSE</sequence>
<evidence type="ECO:0000256" key="6">
    <source>
        <dbReference type="ARBA" id="ARBA00023002"/>
    </source>
</evidence>
<evidence type="ECO:0000256" key="7">
    <source>
        <dbReference type="ARBA" id="ARBA00023027"/>
    </source>
</evidence>
<name>A0AAE3HHA8_9GAMM</name>
<evidence type="ECO:0000313" key="11">
    <source>
        <dbReference type="EMBL" id="MCS3902286.1"/>
    </source>
</evidence>
<dbReference type="GO" id="GO:0008977">
    <property type="term" value="F:prephenate dehydrogenase (NAD+) activity"/>
    <property type="evidence" value="ECO:0007669"/>
    <property type="project" value="UniProtKB-EC"/>
</dbReference>
<dbReference type="Gene3D" id="3.40.50.720">
    <property type="entry name" value="NAD(P)-binding Rossmann-like Domain"/>
    <property type="match status" value="1"/>
</dbReference>
<keyword evidence="12" id="KW-1185">Reference proteome</keyword>
<keyword evidence="6 11" id="KW-0560">Oxidoreductase</keyword>
<dbReference type="FunFam" id="1.10.3660.10:FF:000003">
    <property type="entry name" value="Prephenate dehydrogenase"/>
    <property type="match status" value="1"/>
</dbReference>
<dbReference type="GO" id="GO:0070403">
    <property type="term" value="F:NAD+ binding"/>
    <property type="evidence" value="ECO:0007669"/>
    <property type="project" value="InterPro"/>
</dbReference>
<dbReference type="Pfam" id="PF20463">
    <property type="entry name" value="PDH_C"/>
    <property type="match status" value="1"/>
</dbReference>
<evidence type="ECO:0000313" key="12">
    <source>
        <dbReference type="Proteomes" id="UP001204445"/>
    </source>
</evidence>
<comment type="pathway">
    <text evidence="1">Amino-acid biosynthesis; L-tyrosine biosynthesis; (4-hydroxyphenyl)pyruvate from prephenate (NAD(+) route): step 1/1.</text>
</comment>
<keyword evidence="7" id="KW-0520">NAD</keyword>
<comment type="caution">
    <text evidence="11">The sequence shown here is derived from an EMBL/GenBank/DDBJ whole genome shotgun (WGS) entry which is preliminary data.</text>
</comment>
<evidence type="ECO:0000256" key="3">
    <source>
        <dbReference type="ARBA" id="ARBA00012068"/>
    </source>
</evidence>
<organism evidence="11 12">
    <name type="scientific">Methylohalomonas lacus</name>
    <dbReference type="NCBI Taxonomy" id="398773"/>
    <lineage>
        <taxon>Bacteria</taxon>
        <taxon>Pseudomonadati</taxon>
        <taxon>Pseudomonadota</taxon>
        <taxon>Gammaproteobacteria</taxon>
        <taxon>Methylohalomonadales</taxon>
        <taxon>Methylohalomonadaceae</taxon>
        <taxon>Methylohalomonas</taxon>
    </lineage>
</organism>
<evidence type="ECO:0000256" key="2">
    <source>
        <dbReference type="ARBA" id="ARBA00007964"/>
    </source>
</evidence>
<dbReference type="InterPro" id="IPR036291">
    <property type="entry name" value="NAD(P)-bd_dom_sf"/>
</dbReference>
<feature type="domain" description="Prephenate/arogenate dehydrogenase" evidence="10">
    <location>
        <begin position="8"/>
        <end position="297"/>
    </location>
</feature>
<dbReference type="PANTHER" id="PTHR21363">
    <property type="entry name" value="PREPHENATE DEHYDROGENASE"/>
    <property type="match status" value="1"/>
</dbReference>
<evidence type="ECO:0000256" key="5">
    <source>
        <dbReference type="ARBA" id="ARBA00022605"/>
    </source>
</evidence>
<gene>
    <name evidence="11" type="ORF">J2T55_000282</name>
</gene>
<dbReference type="EMBL" id="JANUCT010000002">
    <property type="protein sequence ID" value="MCS3902286.1"/>
    <property type="molecule type" value="Genomic_DNA"/>
</dbReference>
<evidence type="ECO:0000256" key="9">
    <source>
        <dbReference type="ARBA" id="ARBA00049260"/>
    </source>
</evidence>
<dbReference type="Pfam" id="PF02153">
    <property type="entry name" value="PDH_N"/>
    <property type="match status" value="1"/>
</dbReference>
<dbReference type="EC" id="1.3.1.12" evidence="3"/>
<evidence type="ECO:0000256" key="8">
    <source>
        <dbReference type="ARBA" id="ARBA00023141"/>
    </source>
</evidence>
<dbReference type="InterPro" id="IPR050812">
    <property type="entry name" value="Preph/Arog_dehydrog"/>
</dbReference>
<proteinExistence type="inferred from homology"/>